<dbReference type="Gene3D" id="3.40.50.2300">
    <property type="match status" value="1"/>
</dbReference>
<evidence type="ECO:0000256" key="3">
    <source>
        <dbReference type="ARBA" id="ARBA00022553"/>
    </source>
</evidence>
<evidence type="ECO:0000256" key="8">
    <source>
        <dbReference type="ARBA" id="ARBA00023012"/>
    </source>
</evidence>
<keyword evidence="7" id="KW-0067">ATP-binding</keyword>
<evidence type="ECO:0000259" key="12">
    <source>
        <dbReference type="PROSITE" id="PS50112"/>
    </source>
</evidence>
<comment type="caution">
    <text evidence="14">The sequence shown here is derived from an EMBL/GenBank/DDBJ whole genome shotgun (WGS) entry which is preliminary data.</text>
</comment>
<dbReference type="PRINTS" id="PR00344">
    <property type="entry name" value="BCTRLSENSOR"/>
</dbReference>
<dbReference type="SUPFAM" id="SSF47384">
    <property type="entry name" value="Homodimeric domain of signal transducing histidine kinase"/>
    <property type="match status" value="1"/>
</dbReference>
<evidence type="ECO:0000259" key="10">
    <source>
        <dbReference type="PROSITE" id="PS50109"/>
    </source>
</evidence>
<evidence type="ECO:0000256" key="7">
    <source>
        <dbReference type="ARBA" id="ARBA00022840"/>
    </source>
</evidence>
<evidence type="ECO:0000256" key="9">
    <source>
        <dbReference type="PROSITE-ProRule" id="PRU00169"/>
    </source>
</evidence>
<dbReference type="InterPro" id="IPR013656">
    <property type="entry name" value="PAS_4"/>
</dbReference>
<evidence type="ECO:0000259" key="11">
    <source>
        <dbReference type="PROSITE" id="PS50110"/>
    </source>
</evidence>
<keyword evidence="6" id="KW-0418">Kinase</keyword>
<dbReference type="Pfam" id="PF02518">
    <property type="entry name" value="HATPase_c"/>
    <property type="match status" value="1"/>
</dbReference>
<dbReference type="CDD" id="cd00082">
    <property type="entry name" value="HisKA"/>
    <property type="match status" value="1"/>
</dbReference>
<dbReference type="SUPFAM" id="SSF55785">
    <property type="entry name" value="PYP-like sensor domain (PAS domain)"/>
    <property type="match status" value="2"/>
</dbReference>
<evidence type="ECO:0000313" key="15">
    <source>
        <dbReference type="Proteomes" id="UP000811899"/>
    </source>
</evidence>
<dbReference type="PROSITE" id="PS50109">
    <property type="entry name" value="HIS_KIN"/>
    <property type="match status" value="1"/>
</dbReference>
<dbReference type="SMART" id="SM00448">
    <property type="entry name" value="REC"/>
    <property type="match status" value="1"/>
</dbReference>
<organism evidence="14 15">
    <name type="scientific">Geoanaerobacter pelophilus</name>
    <dbReference type="NCBI Taxonomy" id="60036"/>
    <lineage>
        <taxon>Bacteria</taxon>
        <taxon>Pseudomonadati</taxon>
        <taxon>Thermodesulfobacteriota</taxon>
        <taxon>Desulfuromonadia</taxon>
        <taxon>Geobacterales</taxon>
        <taxon>Geobacteraceae</taxon>
        <taxon>Geoanaerobacter</taxon>
    </lineage>
</organism>
<dbReference type="Pfam" id="PF00989">
    <property type="entry name" value="PAS"/>
    <property type="match status" value="1"/>
</dbReference>
<evidence type="ECO:0000313" key="14">
    <source>
        <dbReference type="EMBL" id="MBT0665112.1"/>
    </source>
</evidence>
<dbReference type="RefSeq" id="WP_214171894.1">
    <property type="nucleotide sequence ID" value="NZ_JAHCVJ010000005.1"/>
</dbReference>
<dbReference type="GO" id="GO:0000155">
    <property type="term" value="F:phosphorelay sensor kinase activity"/>
    <property type="evidence" value="ECO:0007669"/>
    <property type="project" value="InterPro"/>
</dbReference>
<name>A0AAW4L6D3_9BACT</name>
<keyword evidence="8" id="KW-0902">Two-component regulatory system</keyword>
<proteinExistence type="predicted"/>
<dbReference type="AlphaFoldDB" id="A0AAW4L6D3"/>
<protein>
    <recommendedName>
        <fullName evidence="2">histidine kinase</fullName>
        <ecNumber evidence="2">2.7.13.3</ecNumber>
    </recommendedName>
</protein>
<dbReference type="SMART" id="SM00388">
    <property type="entry name" value="HisKA"/>
    <property type="match status" value="1"/>
</dbReference>
<feature type="domain" description="PAC" evidence="13">
    <location>
        <begin position="238"/>
        <end position="293"/>
    </location>
</feature>
<gene>
    <name evidence="14" type="ORF">KI809_12465</name>
</gene>
<comment type="catalytic activity">
    <reaction evidence="1">
        <text>ATP + protein L-histidine = ADP + protein N-phospho-L-histidine.</text>
        <dbReference type="EC" id="2.7.13.3"/>
    </reaction>
</comment>
<accession>A0AAW4L6D3</accession>
<dbReference type="CDD" id="cd00130">
    <property type="entry name" value="PAS"/>
    <property type="match status" value="2"/>
</dbReference>
<evidence type="ECO:0000256" key="1">
    <source>
        <dbReference type="ARBA" id="ARBA00000085"/>
    </source>
</evidence>
<dbReference type="PANTHER" id="PTHR43065:SF42">
    <property type="entry name" value="TWO-COMPONENT SENSOR PPRA"/>
    <property type="match status" value="1"/>
</dbReference>
<dbReference type="NCBIfam" id="TIGR00229">
    <property type="entry name" value="sensory_box"/>
    <property type="match status" value="2"/>
</dbReference>
<dbReference type="InterPro" id="IPR013767">
    <property type="entry name" value="PAS_fold"/>
</dbReference>
<dbReference type="InterPro" id="IPR000700">
    <property type="entry name" value="PAS-assoc_C"/>
</dbReference>
<keyword evidence="15" id="KW-1185">Reference proteome</keyword>
<dbReference type="SMART" id="SM00091">
    <property type="entry name" value="PAS"/>
    <property type="match status" value="2"/>
</dbReference>
<dbReference type="InterPro" id="IPR035965">
    <property type="entry name" value="PAS-like_dom_sf"/>
</dbReference>
<dbReference type="SUPFAM" id="SSF55874">
    <property type="entry name" value="ATPase domain of HSP90 chaperone/DNA topoisomerase II/histidine kinase"/>
    <property type="match status" value="1"/>
</dbReference>
<dbReference type="Pfam" id="PF08448">
    <property type="entry name" value="PAS_4"/>
    <property type="match status" value="1"/>
</dbReference>
<dbReference type="PROSITE" id="PS50113">
    <property type="entry name" value="PAC"/>
    <property type="match status" value="1"/>
</dbReference>
<keyword evidence="4" id="KW-0808">Transferase</keyword>
<evidence type="ECO:0000256" key="2">
    <source>
        <dbReference type="ARBA" id="ARBA00012438"/>
    </source>
</evidence>
<dbReference type="SMART" id="SM00387">
    <property type="entry name" value="HATPase_c"/>
    <property type="match status" value="1"/>
</dbReference>
<evidence type="ECO:0000256" key="5">
    <source>
        <dbReference type="ARBA" id="ARBA00022741"/>
    </source>
</evidence>
<dbReference type="InterPro" id="IPR004358">
    <property type="entry name" value="Sig_transdc_His_kin-like_C"/>
</dbReference>
<keyword evidence="3 9" id="KW-0597">Phosphoprotein</keyword>
<dbReference type="Gene3D" id="3.30.450.20">
    <property type="entry name" value="PAS domain"/>
    <property type="match status" value="2"/>
</dbReference>
<evidence type="ECO:0000259" key="13">
    <source>
        <dbReference type="PROSITE" id="PS50113"/>
    </source>
</evidence>
<dbReference type="CDD" id="cd00156">
    <property type="entry name" value="REC"/>
    <property type="match status" value="1"/>
</dbReference>
<dbReference type="InterPro" id="IPR036890">
    <property type="entry name" value="HATPase_C_sf"/>
</dbReference>
<feature type="domain" description="Histidine kinase" evidence="10">
    <location>
        <begin position="306"/>
        <end position="529"/>
    </location>
</feature>
<dbReference type="InterPro" id="IPR001789">
    <property type="entry name" value="Sig_transdc_resp-reg_receiver"/>
</dbReference>
<dbReference type="GO" id="GO:0005524">
    <property type="term" value="F:ATP binding"/>
    <property type="evidence" value="ECO:0007669"/>
    <property type="project" value="UniProtKB-KW"/>
</dbReference>
<keyword evidence="5" id="KW-0547">Nucleotide-binding</keyword>
<dbReference type="Gene3D" id="1.10.287.130">
    <property type="match status" value="1"/>
</dbReference>
<dbReference type="InterPro" id="IPR000014">
    <property type="entry name" value="PAS"/>
</dbReference>
<dbReference type="Pfam" id="PF00512">
    <property type="entry name" value="HisKA"/>
    <property type="match status" value="1"/>
</dbReference>
<dbReference type="PROSITE" id="PS50112">
    <property type="entry name" value="PAS"/>
    <property type="match status" value="1"/>
</dbReference>
<dbReference type="GO" id="GO:0006355">
    <property type="term" value="P:regulation of DNA-templated transcription"/>
    <property type="evidence" value="ECO:0007669"/>
    <property type="project" value="InterPro"/>
</dbReference>
<dbReference type="SUPFAM" id="SSF52172">
    <property type="entry name" value="CheY-like"/>
    <property type="match status" value="1"/>
</dbReference>
<dbReference type="PROSITE" id="PS50110">
    <property type="entry name" value="RESPONSE_REGULATORY"/>
    <property type="match status" value="1"/>
</dbReference>
<dbReference type="InterPro" id="IPR011006">
    <property type="entry name" value="CheY-like_superfamily"/>
</dbReference>
<feature type="domain" description="Response regulatory" evidence="11">
    <location>
        <begin position="550"/>
        <end position="666"/>
    </location>
</feature>
<dbReference type="EC" id="2.7.13.3" evidence="2"/>
<dbReference type="Proteomes" id="UP000811899">
    <property type="component" value="Unassembled WGS sequence"/>
</dbReference>
<feature type="modified residue" description="4-aspartylphosphate" evidence="9">
    <location>
        <position position="601"/>
    </location>
</feature>
<dbReference type="InterPro" id="IPR003661">
    <property type="entry name" value="HisK_dim/P_dom"/>
</dbReference>
<dbReference type="Pfam" id="PF00072">
    <property type="entry name" value="Response_reg"/>
    <property type="match status" value="1"/>
</dbReference>
<sequence>MKNRSDAEAEQDALQQKLAGLGEYSLRKTYYPELQQRLDQLERFKAFIDHSNDIIFLIEVPSALIVDVNDSASRQMRWSRDELLNNSIFAFSDLAASAVAVALICRSQEGDGTQALAVAELFTKEQGKIPVELTLSRMRFDDGTYVIAAARDISVRRKAEAALRASERFLSNIVDNIPAIVFAKDAKDLRYVAFNKAAEELLGYAREDLLGRTDFDIFPSEQAAAFVAQDRQVLAKGELVEIQEETAKTSRGDDLILRTKKIPLFDDSGVAQYLLGIAEDITERKRLEEQLLQSQKMEAIGRLAGGIAHDFNNILMVIMGYADVLKRGDGLSGPQLENVRKIASASEKAAQLTGNLLTFSRKQVMKTRIANVKEIVLHIEEFVGRIIGEDIQLRTLFSPDDLLVDVDSGQIEQVLLNLATNARDAMPKGGVLTIETGVQELDASQLHAVEGLAPGRYACIAISDTGMGMDEKTRQKIFEPFFTTKEPGKGTGLGMAIVYGILKQHKGLINVYSEPGIGTTFRIYLPLVTLAEVNELPESSPIRPSGGTETILVAEDEADVRSLVEEILVGHGYRVITAINGLDAVEKYAAHRDDVKLVLMDMIMPRMSGKDACERIKQQDPEARVLFISGYTMDFVRQCDLLDERTDLVMKPVQPWDLLRRVREMLDS</sequence>
<evidence type="ECO:0000256" key="4">
    <source>
        <dbReference type="ARBA" id="ARBA00022679"/>
    </source>
</evidence>
<dbReference type="EMBL" id="JAHCVJ010000005">
    <property type="protein sequence ID" value="MBT0665112.1"/>
    <property type="molecule type" value="Genomic_DNA"/>
</dbReference>
<feature type="domain" description="PAS" evidence="12">
    <location>
        <begin position="166"/>
        <end position="237"/>
    </location>
</feature>
<evidence type="ECO:0000256" key="6">
    <source>
        <dbReference type="ARBA" id="ARBA00022777"/>
    </source>
</evidence>
<dbReference type="PANTHER" id="PTHR43065">
    <property type="entry name" value="SENSOR HISTIDINE KINASE"/>
    <property type="match status" value="1"/>
</dbReference>
<dbReference type="InterPro" id="IPR036097">
    <property type="entry name" value="HisK_dim/P_sf"/>
</dbReference>
<dbReference type="InterPro" id="IPR005467">
    <property type="entry name" value="His_kinase_dom"/>
</dbReference>
<dbReference type="Gene3D" id="3.30.565.10">
    <property type="entry name" value="Histidine kinase-like ATPase, C-terminal domain"/>
    <property type="match status" value="1"/>
</dbReference>
<dbReference type="InterPro" id="IPR003594">
    <property type="entry name" value="HATPase_dom"/>
</dbReference>
<reference evidence="14 15" key="1">
    <citation type="submission" date="2021-05" db="EMBL/GenBank/DDBJ databases">
        <title>The draft genome of Geobacter pelophilus DSM 12255.</title>
        <authorList>
            <person name="Xu Z."/>
            <person name="Masuda Y."/>
            <person name="Itoh H."/>
            <person name="Senoo K."/>
        </authorList>
    </citation>
    <scope>NUCLEOTIDE SEQUENCE [LARGE SCALE GENOMIC DNA]</scope>
    <source>
        <strain evidence="14 15">DSM 12255</strain>
    </source>
</reference>